<evidence type="ECO:0000313" key="2">
    <source>
        <dbReference type="EMBL" id="HII61032.1"/>
    </source>
</evidence>
<evidence type="ECO:0000256" key="1">
    <source>
        <dbReference type="SAM" id="Phobius"/>
    </source>
</evidence>
<accession>A0A832SMH4</accession>
<dbReference type="RefSeq" id="WP_010884487.1">
    <property type="nucleotide sequence ID" value="NZ_DUJN01000004.1"/>
</dbReference>
<name>A0A832SMH4_PYRHR</name>
<feature type="transmembrane region" description="Helical" evidence="1">
    <location>
        <begin position="141"/>
        <end position="161"/>
    </location>
</feature>
<dbReference type="AlphaFoldDB" id="A0A832SMH4"/>
<dbReference type="EMBL" id="DUJN01000004">
    <property type="protein sequence ID" value="HII61032.1"/>
    <property type="molecule type" value="Genomic_DNA"/>
</dbReference>
<feature type="transmembrane region" description="Helical" evidence="1">
    <location>
        <begin position="60"/>
        <end position="83"/>
    </location>
</feature>
<keyword evidence="1" id="KW-0812">Transmembrane</keyword>
<sequence>MIALNNKIRAIALIPSGYGLLRVYSDVLKSGNGKRSFINVTFQTLLSFAMYDYAPLLSLVLYYLFAFSALKTIIFLALGYLLMNSIYELGYLMNDTISRRVEGKVHKVRVKLTVFDSLLIALSRAIYVVIFTLVFLKLVGLQYSTQVILAEVTLFLVFLLYDLTPKHVRTVMLSFPLKFMKAFVLLLPFIITGTLVENVITLSFILPIAVRFSQAHYLKTACKDNPPRDFKRRVERFSMMYLQVTSLSTFTVLVSFVYLGNTDLLRQYLIPFAVNVVLILLSYLASRG</sequence>
<proteinExistence type="predicted"/>
<dbReference type="GeneID" id="1444274"/>
<feature type="transmembrane region" description="Helical" evidence="1">
    <location>
        <begin position="239"/>
        <end position="259"/>
    </location>
</feature>
<keyword evidence="1" id="KW-0472">Membrane</keyword>
<reference evidence="2" key="1">
    <citation type="journal article" date="2020" name="bioRxiv">
        <title>A rank-normalized archaeal taxonomy based on genome phylogeny resolves widespread incomplete and uneven classifications.</title>
        <authorList>
            <person name="Rinke C."/>
            <person name="Chuvochina M."/>
            <person name="Mussig A.J."/>
            <person name="Chaumeil P.-A."/>
            <person name="Waite D.W."/>
            <person name="Whitman W.B."/>
            <person name="Parks D.H."/>
            <person name="Hugenholtz P."/>
        </authorList>
    </citation>
    <scope>NUCLEOTIDE SEQUENCE</scope>
    <source>
        <strain evidence="2">UBA8834</strain>
    </source>
</reference>
<comment type="caution">
    <text evidence="2">The sequence shown here is derived from an EMBL/GenBank/DDBJ whole genome shotgun (WGS) entry which is preliminary data.</text>
</comment>
<organism evidence="2 3">
    <name type="scientific">Pyrococcus horikoshii</name>
    <dbReference type="NCBI Taxonomy" id="53953"/>
    <lineage>
        <taxon>Archaea</taxon>
        <taxon>Methanobacteriati</taxon>
        <taxon>Methanobacteriota</taxon>
        <taxon>Thermococci</taxon>
        <taxon>Thermococcales</taxon>
        <taxon>Thermococcaceae</taxon>
        <taxon>Pyrococcus</taxon>
    </lineage>
</organism>
<gene>
    <name evidence="2" type="ORF">HA331_04640</name>
</gene>
<dbReference type="Proteomes" id="UP000617544">
    <property type="component" value="Unassembled WGS sequence"/>
</dbReference>
<protein>
    <submittedName>
        <fullName evidence="2">Uncharacterized protein</fullName>
    </submittedName>
</protein>
<feature type="transmembrane region" description="Helical" evidence="1">
    <location>
        <begin position="265"/>
        <end position="285"/>
    </location>
</feature>
<feature type="transmembrane region" description="Helical" evidence="1">
    <location>
        <begin position="114"/>
        <end position="135"/>
    </location>
</feature>
<keyword evidence="1" id="KW-1133">Transmembrane helix</keyword>
<evidence type="ECO:0000313" key="3">
    <source>
        <dbReference type="Proteomes" id="UP000617544"/>
    </source>
</evidence>